<evidence type="ECO:0000313" key="2">
    <source>
        <dbReference type="Proteomes" id="UP000010552"/>
    </source>
</evidence>
<reference evidence="2" key="1">
    <citation type="journal article" date="2013" name="Science">
        <title>Comparative analysis of bat genomes provides insight into the evolution of flight and immunity.</title>
        <authorList>
            <person name="Zhang G."/>
            <person name="Cowled C."/>
            <person name="Shi Z."/>
            <person name="Huang Z."/>
            <person name="Bishop-Lilly K.A."/>
            <person name="Fang X."/>
            <person name="Wynne J.W."/>
            <person name="Xiong Z."/>
            <person name="Baker M.L."/>
            <person name="Zhao W."/>
            <person name="Tachedjian M."/>
            <person name="Zhu Y."/>
            <person name="Zhou P."/>
            <person name="Jiang X."/>
            <person name="Ng J."/>
            <person name="Yang L."/>
            <person name="Wu L."/>
            <person name="Xiao J."/>
            <person name="Feng Y."/>
            <person name="Chen Y."/>
            <person name="Sun X."/>
            <person name="Zhang Y."/>
            <person name="Marsh G.A."/>
            <person name="Crameri G."/>
            <person name="Broder C.C."/>
            <person name="Frey K.G."/>
            <person name="Wang L.F."/>
            <person name="Wang J."/>
        </authorList>
    </citation>
    <scope>NUCLEOTIDE SEQUENCE [LARGE SCALE GENOMIC DNA]</scope>
</reference>
<sequence length="75" mass="8321">MEPVLTVGNDAEEGADVGVLTGQGLVIEKFQSMTERRAKIIQDIILRVEQKHEDVLTELCPGLCYLSDSSVFRVE</sequence>
<name>L5KZX5_PTEAL</name>
<accession>L5KZX5</accession>
<dbReference type="Proteomes" id="UP000010552">
    <property type="component" value="Unassembled WGS sequence"/>
</dbReference>
<proteinExistence type="predicted"/>
<gene>
    <name evidence="1" type="ORF">PAL_GLEAN10015775</name>
</gene>
<dbReference type="EMBL" id="KB030418">
    <property type="protein sequence ID" value="ELK16912.1"/>
    <property type="molecule type" value="Genomic_DNA"/>
</dbReference>
<protein>
    <submittedName>
        <fullName evidence="1">Uncharacterized protein</fullName>
    </submittedName>
</protein>
<dbReference type="InParanoid" id="L5KZX5"/>
<keyword evidence="2" id="KW-1185">Reference proteome</keyword>
<organism evidence="1 2">
    <name type="scientific">Pteropus alecto</name>
    <name type="common">Black flying fox</name>
    <dbReference type="NCBI Taxonomy" id="9402"/>
    <lineage>
        <taxon>Eukaryota</taxon>
        <taxon>Metazoa</taxon>
        <taxon>Chordata</taxon>
        <taxon>Craniata</taxon>
        <taxon>Vertebrata</taxon>
        <taxon>Euteleostomi</taxon>
        <taxon>Mammalia</taxon>
        <taxon>Eutheria</taxon>
        <taxon>Laurasiatheria</taxon>
        <taxon>Chiroptera</taxon>
        <taxon>Yinpterochiroptera</taxon>
        <taxon>Pteropodoidea</taxon>
        <taxon>Pteropodidae</taxon>
        <taxon>Pteropodinae</taxon>
        <taxon>Pteropus</taxon>
    </lineage>
</organism>
<evidence type="ECO:0000313" key="1">
    <source>
        <dbReference type="EMBL" id="ELK16912.1"/>
    </source>
</evidence>
<dbReference type="AlphaFoldDB" id="L5KZX5"/>